<evidence type="ECO:0000256" key="6">
    <source>
        <dbReference type="SAM" id="Phobius"/>
    </source>
</evidence>
<evidence type="ECO:0000256" key="5">
    <source>
        <dbReference type="SAM" id="MobiDB-lite"/>
    </source>
</evidence>
<keyword evidence="3 6" id="KW-1133">Transmembrane helix</keyword>
<comment type="subcellular location">
    <subcellularLocation>
        <location evidence="1">Membrane</location>
        <topology evidence="1">Multi-pass membrane protein</topology>
    </subcellularLocation>
</comment>
<feature type="transmembrane region" description="Helical" evidence="6">
    <location>
        <begin position="6"/>
        <end position="24"/>
    </location>
</feature>
<organism evidence="7 8">
    <name type="scientific">Mucor plumbeus</name>
    <dbReference type="NCBI Taxonomy" id="97098"/>
    <lineage>
        <taxon>Eukaryota</taxon>
        <taxon>Fungi</taxon>
        <taxon>Fungi incertae sedis</taxon>
        <taxon>Mucoromycota</taxon>
        <taxon>Mucoromycotina</taxon>
        <taxon>Mucoromycetes</taxon>
        <taxon>Mucorales</taxon>
        <taxon>Mucorineae</taxon>
        <taxon>Mucoraceae</taxon>
        <taxon>Mucor</taxon>
    </lineage>
</organism>
<sequence>MTDRYLVEQVCGYFGLVFWSLQLAPQAYKTYRRGTSTGVSVWTMLIWTFAGVFMGVYNIGLGVAIGLWVQPQIFTFISCICVSQEFRYQHGWSKLKTFCGFVASCLFVGGLEAGLIFAFKKAQQVNNQDGIRFFGIMPVIFVVGGFLPQYYEIFLFGEEIDSLDLANYIAIACLDTGILALYYLFEWYQKKIILKETLEESQIDQASSPEDVTETMSNDSQEEKKTPSQ</sequence>
<dbReference type="Proteomes" id="UP000650833">
    <property type="component" value="Unassembled WGS sequence"/>
</dbReference>
<feature type="transmembrane region" description="Helical" evidence="6">
    <location>
        <begin position="45"/>
        <end position="68"/>
    </location>
</feature>
<dbReference type="GO" id="GO:0016020">
    <property type="term" value="C:membrane"/>
    <property type="evidence" value="ECO:0007669"/>
    <property type="project" value="UniProtKB-SubCell"/>
</dbReference>
<dbReference type="EMBL" id="JAEPRC010000044">
    <property type="protein sequence ID" value="KAG2212874.1"/>
    <property type="molecule type" value="Genomic_DNA"/>
</dbReference>
<keyword evidence="8" id="KW-1185">Reference proteome</keyword>
<gene>
    <name evidence="7" type="ORF">INT46_009666</name>
</gene>
<name>A0A8H7VFR5_9FUNG</name>
<evidence type="ECO:0000313" key="8">
    <source>
        <dbReference type="Proteomes" id="UP000650833"/>
    </source>
</evidence>
<evidence type="ECO:0000256" key="2">
    <source>
        <dbReference type="ARBA" id="ARBA00022692"/>
    </source>
</evidence>
<evidence type="ECO:0000313" key="7">
    <source>
        <dbReference type="EMBL" id="KAG2212874.1"/>
    </source>
</evidence>
<accession>A0A8H7VFR5</accession>
<dbReference type="Pfam" id="PF04193">
    <property type="entry name" value="PQ-loop"/>
    <property type="match status" value="1"/>
</dbReference>
<feature type="compositionally biased region" description="Polar residues" evidence="5">
    <location>
        <begin position="203"/>
        <end position="219"/>
    </location>
</feature>
<feature type="transmembrane region" description="Helical" evidence="6">
    <location>
        <begin position="95"/>
        <end position="119"/>
    </location>
</feature>
<feature type="transmembrane region" description="Helical" evidence="6">
    <location>
        <begin position="166"/>
        <end position="185"/>
    </location>
</feature>
<reference evidence="7" key="1">
    <citation type="submission" date="2020-12" db="EMBL/GenBank/DDBJ databases">
        <title>Metabolic potential, ecology and presence of endohyphal bacteria is reflected in genomic diversity of Mucoromycotina.</title>
        <authorList>
            <person name="Muszewska A."/>
            <person name="Okrasinska A."/>
            <person name="Steczkiewicz K."/>
            <person name="Drgas O."/>
            <person name="Orlowska M."/>
            <person name="Perlinska-Lenart U."/>
            <person name="Aleksandrzak-Piekarczyk T."/>
            <person name="Szatraj K."/>
            <person name="Zielenkiewicz U."/>
            <person name="Pilsyk S."/>
            <person name="Malc E."/>
            <person name="Mieczkowski P."/>
            <person name="Kruszewska J.S."/>
            <person name="Biernat P."/>
            <person name="Pawlowska J."/>
        </authorList>
    </citation>
    <scope>NUCLEOTIDE SEQUENCE</scope>
    <source>
        <strain evidence="7">CBS 226.32</strain>
    </source>
</reference>
<comment type="caution">
    <text evidence="7">The sequence shown here is derived from an EMBL/GenBank/DDBJ whole genome shotgun (WGS) entry which is preliminary data.</text>
</comment>
<dbReference type="InterPro" id="IPR006603">
    <property type="entry name" value="PQ-loop_rpt"/>
</dbReference>
<keyword evidence="2 6" id="KW-0812">Transmembrane</keyword>
<evidence type="ECO:0000256" key="4">
    <source>
        <dbReference type="ARBA" id="ARBA00023136"/>
    </source>
</evidence>
<feature type="region of interest" description="Disordered" evidence="5">
    <location>
        <begin position="201"/>
        <end position="229"/>
    </location>
</feature>
<dbReference type="OrthoDB" id="407617at2759"/>
<evidence type="ECO:0000256" key="3">
    <source>
        <dbReference type="ARBA" id="ARBA00022989"/>
    </source>
</evidence>
<protein>
    <submittedName>
        <fullName evidence="7">Uncharacterized protein</fullName>
    </submittedName>
</protein>
<feature type="transmembrane region" description="Helical" evidence="6">
    <location>
        <begin position="131"/>
        <end position="151"/>
    </location>
</feature>
<evidence type="ECO:0000256" key="1">
    <source>
        <dbReference type="ARBA" id="ARBA00004141"/>
    </source>
</evidence>
<dbReference type="Gene3D" id="1.20.1280.290">
    <property type="match status" value="1"/>
</dbReference>
<proteinExistence type="predicted"/>
<dbReference type="AlphaFoldDB" id="A0A8H7VFR5"/>
<keyword evidence="4 6" id="KW-0472">Membrane</keyword>